<sequence length="618" mass="68148">MLIEPRRLLLDIWQALARHSFDEGEWSWGAGGGLSSVADAERLLCLLRPATEIAAFRLDDPDTTGPDVARALRNAGDPGEIPRRLVEVLGDFMAKHRGEDGPAFGGGSCFAPQDPARELSEEQRRFGVVDSYSASVSLCLAVLGFLQVYRGRTRQTSTLIRVDRLRDDTSARLTAAMVGLLRSFTVGVVDHSSAQGQDLIRFLGQGRLSDRQVLRRFRERFTSLRALITESVTLGLDADVREQLRSDERLFECGWAWSVVEDAPEVALEPTTAEHIGSQPRGVACPVPCLSFTVVALDGIEGLFSERTLVLGLLDAEQQKLAEALRLRWEITRQYWSVVARFDEDAWPLEHLPRHATLQRPEPEYFSLCAASVLVHDLMRHRTSDDRLTRIVGVLERLAERGRITSGATPDDPAVRLHDPGVTMPLPGSEKWGPAMTLRRADFSAQLLKRTVQLCGLSRDAGSQDRLLTLAERILDHLWHRRISDGEGVGLWDDVVAVRPASSGRRGPLLSWSLTRCVTECMVAAHAVHGQEPIRSDELSVSARAVISEAAHLFGRELMRQPAPHSPRSVEYGGIDADLRRARQLVDQQPGTAYALALGALARLDALARAQGDGLQGV</sequence>
<dbReference type="NCBIfam" id="NF040567">
    <property type="entry name" value="SCO2524_fam"/>
    <property type="match status" value="1"/>
</dbReference>
<dbReference type="AlphaFoldDB" id="A0A919C1Q4"/>
<keyword evidence="2" id="KW-1185">Reference proteome</keyword>
<comment type="caution">
    <text evidence="1">The sequence shown here is derived from an EMBL/GenBank/DDBJ whole genome shotgun (WGS) entry which is preliminary data.</text>
</comment>
<organism evidence="1 2">
    <name type="scientific">Streptomyces capoamus</name>
    <dbReference type="NCBI Taxonomy" id="68183"/>
    <lineage>
        <taxon>Bacteria</taxon>
        <taxon>Bacillati</taxon>
        <taxon>Actinomycetota</taxon>
        <taxon>Actinomycetes</taxon>
        <taxon>Kitasatosporales</taxon>
        <taxon>Streptomycetaceae</taxon>
        <taxon>Streptomyces</taxon>
    </lineage>
</organism>
<evidence type="ECO:0000313" key="2">
    <source>
        <dbReference type="Proteomes" id="UP000619355"/>
    </source>
</evidence>
<proteinExistence type="predicted"/>
<dbReference type="InterPro" id="IPR049777">
    <property type="entry name" value="SCO2524-like"/>
</dbReference>
<dbReference type="RefSeq" id="WP_189980015.1">
    <property type="nucleotide sequence ID" value="NZ_BNBF01000004.1"/>
</dbReference>
<gene>
    <name evidence="1" type="ORF">GCM10018980_17930</name>
</gene>
<dbReference type="Proteomes" id="UP000619355">
    <property type="component" value="Unassembled WGS sequence"/>
</dbReference>
<accession>A0A919C1Q4</accession>
<protein>
    <submittedName>
        <fullName evidence="1">Uncharacterized protein</fullName>
    </submittedName>
</protein>
<name>A0A919C1Q4_9ACTN</name>
<reference evidence="2" key="1">
    <citation type="journal article" date="2019" name="Int. J. Syst. Evol. Microbiol.">
        <title>The Global Catalogue of Microorganisms (GCM) 10K type strain sequencing project: providing services to taxonomists for standard genome sequencing and annotation.</title>
        <authorList>
            <consortium name="The Broad Institute Genomics Platform"/>
            <consortium name="The Broad Institute Genome Sequencing Center for Infectious Disease"/>
            <person name="Wu L."/>
            <person name="Ma J."/>
        </authorList>
    </citation>
    <scope>NUCLEOTIDE SEQUENCE [LARGE SCALE GENOMIC DNA]</scope>
    <source>
        <strain evidence="2">JCM 4253</strain>
    </source>
</reference>
<dbReference type="EMBL" id="BNBF01000004">
    <property type="protein sequence ID" value="GHG42306.1"/>
    <property type="molecule type" value="Genomic_DNA"/>
</dbReference>
<evidence type="ECO:0000313" key="1">
    <source>
        <dbReference type="EMBL" id="GHG42306.1"/>
    </source>
</evidence>